<sequence length="68" mass="7627">MGYYEVEIVQTIKIKKQIRAANDNDVLRKANKIIEDGTIPIESYDLVTAQISAAKTAGTVINLEQYKQ</sequence>
<comment type="caution">
    <text evidence="1">The sequence shown here is derived from an EMBL/GenBank/DDBJ whole genome shotgun (WGS) entry which is preliminary data.</text>
</comment>
<accession>A0A939IJU5</accession>
<evidence type="ECO:0000313" key="1">
    <source>
        <dbReference type="EMBL" id="MBN7774461.1"/>
    </source>
</evidence>
<keyword evidence="2" id="KW-1185">Reference proteome</keyword>
<protein>
    <submittedName>
        <fullName evidence="1">Uncharacterized protein</fullName>
    </submittedName>
</protein>
<organism evidence="1 2">
    <name type="scientific">Clostridium aminobutyricum</name>
    <dbReference type="NCBI Taxonomy" id="33953"/>
    <lineage>
        <taxon>Bacteria</taxon>
        <taxon>Bacillati</taxon>
        <taxon>Bacillota</taxon>
        <taxon>Clostridia</taxon>
        <taxon>Eubacteriales</taxon>
        <taxon>Clostridiaceae</taxon>
        <taxon>Clostridium</taxon>
    </lineage>
</organism>
<dbReference type="Proteomes" id="UP000664545">
    <property type="component" value="Unassembled WGS sequence"/>
</dbReference>
<dbReference type="EMBL" id="JAFJZZ010000009">
    <property type="protein sequence ID" value="MBN7774461.1"/>
    <property type="molecule type" value="Genomic_DNA"/>
</dbReference>
<proteinExistence type="predicted"/>
<dbReference type="AlphaFoldDB" id="A0A939IJU5"/>
<name>A0A939IJU5_CLOAM</name>
<gene>
    <name evidence="1" type="ORF">JYB65_13925</name>
</gene>
<evidence type="ECO:0000313" key="2">
    <source>
        <dbReference type="Proteomes" id="UP000664545"/>
    </source>
</evidence>
<reference evidence="1" key="1">
    <citation type="submission" date="2021-02" db="EMBL/GenBank/DDBJ databases">
        <title>Abyssanaerobacter marinus gen.nov., sp., nov, anaerobic bacterium isolated from the Onnuri vent field of Indian Ocean and suggestion of Mogibacteriaceae fam. nov., and proposal of reclassification of ambiguous this family's genus member.</title>
        <authorList>
            <person name="Kim Y.J."/>
            <person name="Yang J.-A."/>
        </authorList>
    </citation>
    <scope>NUCLEOTIDE SEQUENCE</scope>
    <source>
        <strain evidence="1">DSM 2634</strain>
    </source>
</reference>
<dbReference type="RefSeq" id="WP_206583301.1">
    <property type="nucleotide sequence ID" value="NZ_JAFJZZ010000009.1"/>
</dbReference>